<dbReference type="Proteomes" id="UP001139505">
    <property type="component" value="Unassembled WGS sequence"/>
</dbReference>
<gene>
    <name evidence="1" type="ORF">MmonteBS_27800</name>
    <name evidence="2" type="ORF">NJB18185_04340</name>
</gene>
<reference evidence="2" key="4">
    <citation type="submission" date="2022-04" db="EMBL/GenBank/DDBJ databases">
        <authorList>
            <person name="Komine T."/>
            <person name="Fukano H."/>
            <person name="Wada S."/>
        </authorList>
    </citation>
    <scope>NUCLEOTIDE SEQUENCE</scope>
    <source>
        <strain evidence="2">NJB18185</strain>
    </source>
</reference>
<organism evidence="2 4">
    <name type="scientific">Mycobacterium montefiorense</name>
    <dbReference type="NCBI Taxonomy" id="154654"/>
    <lineage>
        <taxon>Bacteria</taxon>
        <taxon>Bacillati</taxon>
        <taxon>Actinomycetota</taxon>
        <taxon>Actinomycetes</taxon>
        <taxon>Mycobacteriales</taxon>
        <taxon>Mycobacteriaceae</taxon>
        <taxon>Mycobacterium</taxon>
        <taxon>Mycobacterium simiae complex</taxon>
    </lineage>
</organism>
<dbReference type="SUPFAM" id="SSF52540">
    <property type="entry name" value="P-loop containing nucleoside triphosphate hydrolases"/>
    <property type="match status" value="1"/>
</dbReference>
<evidence type="ECO:0000313" key="3">
    <source>
        <dbReference type="Proteomes" id="UP000245060"/>
    </source>
</evidence>
<dbReference type="InterPro" id="IPR027417">
    <property type="entry name" value="P-loop_NTPase"/>
</dbReference>
<evidence type="ECO:0000313" key="4">
    <source>
        <dbReference type="Proteomes" id="UP001139505"/>
    </source>
</evidence>
<name>A0AA37PJ18_9MYCO</name>
<dbReference type="AlphaFoldDB" id="A0AA37PJ18"/>
<sequence length="630" mass="69964">MLYVHAPGGAGKTALLRVLADDARAAGRFVVEVDLHITSATPLAFEAACADALTTAGAVLVIDTFEQSQALENWLRTRFLPRLPIDALVVIAGRLPPDPIWRTDPDWNDALRTITLPDLNTEEARALLLARGVPEERHAALLAFAGGQPLALTLAADLATDCAFEPEDWRPDQDVVKTLLHRLVGHIPTSAHRQALEVCAHVEVTTEELLRSALGDGAADLFEWLRGLPFIESGRYGVYPHDVVRDLLSQDLRWRDPEGSGSLHRMVHGHVLNRVRAASGPEVIEAARSWLFLYRHTSSLAGYLTWAGRGEVYETPYLPEDRAAVLRLTAECEDAESVRIAEFWLDRQPDAFHLQRKAETGEIVAFSAWLRLHHPEPDEIAADPVIAAAWRHCDTDGPTRPGEYIAVSRFTVDAEAYAKTSPAIDLMVTRIVAEWLRAHRLAWSFLVLLNIEPWVTQAKAIEHQPINERVTVGDRELLLYSHDWRTMPLESWLRRQETEVLSGHQPVVAAQPAGHSLPRPAFDAAVRAALRNVGDDVALGANPLCGTDLADTGRELRGLLNQAVQVLADDARAVKQYRAVHTTFFCPVPTQEAAAEQLNLPFSTYRRHLASGTKRICESLWNWELNRAKP</sequence>
<keyword evidence="3" id="KW-1185">Reference proteome</keyword>
<reference evidence="2" key="3">
    <citation type="journal article" date="2022" name="Microbiol. Resour. Announc.">
        <title>Draft Genome Sequences of Eight Mycobacterium montefiorense Strains Isolated from Salamanders in Captivity.</title>
        <authorList>
            <person name="Komine T."/>
            <person name="Ihara H."/>
            <person name="Fukano H."/>
            <person name="Hoshino Y."/>
            <person name="Kurata O."/>
            <person name="Wada S."/>
        </authorList>
    </citation>
    <scope>NUCLEOTIDE SEQUENCE</scope>
    <source>
        <strain evidence="2">NJB18185</strain>
    </source>
</reference>
<dbReference type="EMBL" id="BQYH01000005">
    <property type="protein sequence ID" value="GKU70657.1"/>
    <property type="molecule type" value="Genomic_DNA"/>
</dbReference>
<dbReference type="Proteomes" id="UP000245060">
    <property type="component" value="Unassembled WGS sequence"/>
</dbReference>
<reference evidence="3" key="2">
    <citation type="submission" date="2018-04" db="EMBL/GenBank/DDBJ databases">
        <title>Draft genome sequence of Mycobacterium montefiorense isolated from Japanese black salamander.</title>
        <authorList>
            <person name="Fukano H."/>
            <person name="Yoshida M."/>
            <person name="Shimizu A."/>
            <person name="Iwao H."/>
            <person name="Kurata O."/>
            <person name="Katayama Y."/>
            <person name="Omatsu T."/>
            <person name="Mizutani T."/>
            <person name="Wada S."/>
            <person name="Hoshino Y."/>
        </authorList>
    </citation>
    <scope>NUCLEOTIDE SEQUENCE [LARGE SCALE GENOMIC DNA]</scope>
    <source>
        <strain evidence="3">BS</strain>
    </source>
</reference>
<comment type="caution">
    <text evidence="2">The sequence shown here is derived from an EMBL/GenBank/DDBJ whole genome shotgun (WGS) entry which is preliminary data.</text>
</comment>
<evidence type="ECO:0000313" key="2">
    <source>
        <dbReference type="EMBL" id="GKU70657.1"/>
    </source>
</evidence>
<dbReference type="EMBL" id="BFCH01000018">
    <property type="protein sequence ID" value="GBG38408.1"/>
    <property type="molecule type" value="Genomic_DNA"/>
</dbReference>
<accession>A0AA37PJ18</accession>
<reference evidence="1" key="1">
    <citation type="journal article" date="2018" name="Genome Announc.">
        <title>Draft Genome Sequence of Mycobacterium montefiorense Isolated from Japanese Black Salamander (Hynobius nigrescens).</title>
        <authorList>
            <person name="Fukano H."/>
            <person name="Yoshida M."/>
            <person name="Shimizu A."/>
            <person name="Iwao H."/>
            <person name="Katayama Y."/>
            <person name="Omatsu T."/>
            <person name="Mizutani T."/>
            <person name="Kurata O."/>
            <person name="Wada S."/>
            <person name="Hoshino Y."/>
        </authorList>
    </citation>
    <scope>NUCLEOTIDE SEQUENCE</scope>
    <source>
        <strain evidence="1">BS</strain>
    </source>
</reference>
<protein>
    <recommendedName>
        <fullName evidence="5">ATP-binding protein</fullName>
    </recommendedName>
</protein>
<evidence type="ECO:0008006" key="5">
    <source>
        <dbReference type="Google" id="ProtNLM"/>
    </source>
</evidence>
<evidence type="ECO:0000313" key="1">
    <source>
        <dbReference type="EMBL" id="GBG38408.1"/>
    </source>
</evidence>
<proteinExistence type="predicted"/>